<reference evidence="1" key="1">
    <citation type="submission" date="2016-03" db="EMBL/GenBank/DDBJ databases">
        <title>Updated assembly of Pseudogymnoascus destructans, the fungus causing white-nose syndrome of bats.</title>
        <authorList>
            <person name="Palmer J.M."/>
            <person name="Drees K.P."/>
            <person name="Foster J.T."/>
            <person name="Lindner D.L."/>
        </authorList>
    </citation>
    <scope>NUCLEOTIDE SEQUENCE [LARGE SCALE GENOMIC DNA]</scope>
    <source>
        <strain evidence="1">20631-21</strain>
    </source>
</reference>
<name>A0A177A770_9PEZI</name>
<accession>A0A177A770</accession>
<protein>
    <submittedName>
        <fullName evidence="1">Uncharacterized protein</fullName>
    </submittedName>
</protein>
<dbReference type="AlphaFoldDB" id="A0A177A770"/>
<dbReference type="Proteomes" id="UP000077154">
    <property type="component" value="Unassembled WGS sequence"/>
</dbReference>
<sequence length="93" mass="10201">MATETVQSTTCCHKSLLKQNVPVAKSMLLSATAARPRKKIKLRDLAVHAARDQPAHALVTALQPRTKLPPALHAHVVSAQLMLVHARKLRTEK</sequence>
<dbReference type="GeneID" id="36288468"/>
<evidence type="ECO:0000313" key="1">
    <source>
        <dbReference type="EMBL" id="OAF57969.1"/>
    </source>
</evidence>
<gene>
    <name evidence="1" type="ORF">VC83_05402</name>
</gene>
<proteinExistence type="predicted"/>
<dbReference type="RefSeq" id="XP_024323255.1">
    <property type="nucleotide sequence ID" value="XM_024469024.1"/>
</dbReference>
<dbReference type="EMBL" id="KV441398">
    <property type="protein sequence ID" value="OAF57969.1"/>
    <property type="molecule type" value="Genomic_DNA"/>
</dbReference>
<dbReference type="OrthoDB" id="3437761at2759"/>
<organism evidence="1">
    <name type="scientific">Pseudogymnoascus destructans</name>
    <dbReference type="NCBI Taxonomy" id="655981"/>
    <lineage>
        <taxon>Eukaryota</taxon>
        <taxon>Fungi</taxon>
        <taxon>Dikarya</taxon>
        <taxon>Ascomycota</taxon>
        <taxon>Pezizomycotina</taxon>
        <taxon>Leotiomycetes</taxon>
        <taxon>Thelebolales</taxon>
        <taxon>Thelebolaceae</taxon>
        <taxon>Pseudogymnoascus</taxon>
    </lineage>
</organism>
<dbReference type="VEuPathDB" id="FungiDB:GMDG_03669"/>